<organism evidence="2 3">
    <name type="scientific">Subtercola boreus</name>
    <dbReference type="NCBI Taxonomy" id="120213"/>
    <lineage>
        <taxon>Bacteria</taxon>
        <taxon>Bacillati</taxon>
        <taxon>Actinomycetota</taxon>
        <taxon>Actinomycetes</taxon>
        <taxon>Micrococcales</taxon>
        <taxon>Microbacteriaceae</taxon>
        <taxon>Subtercola</taxon>
    </lineage>
</organism>
<evidence type="ECO:0000313" key="3">
    <source>
        <dbReference type="Proteomes" id="UP000256541"/>
    </source>
</evidence>
<reference evidence="2 3" key="1">
    <citation type="submission" date="2017-04" db="EMBL/GenBank/DDBJ databases">
        <title>Comparative genome analysis of Subtercola boreus.</title>
        <authorList>
            <person name="Cho Y.-J."/>
            <person name="Cho A."/>
            <person name="Kim O.-S."/>
            <person name="Lee J.-I."/>
        </authorList>
    </citation>
    <scope>NUCLEOTIDE SEQUENCE [LARGE SCALE GENOMIC DNA]</scope>
    <source>
        <strain evidence="2 3">P27479</strain>
    </source>
</reference>
<dbReference type="Proteomes" id="UP000256541">
    <property type="component" value="Unassembled WGS sequence"/>
</dbReference>
<keyword evidence="1" id="KW-0472">Membrane</keyword>
<accession>A0A3E0W0C4</accession>
<comment type="caution">
    <text evidence="2">The sequence shown here is derived from an EMBL/GenBank/DDBJ whole genome shotgun (WGS) entry which is preliminary data.</text>
</comment>
<feature type="transmembrane region" description="Helical" evidence="1">
    <location>
        <begin position="12"/>
        <end position="33"/>
    </location>
</feature>
<proteinExistence type="predicted"/>
<keyword evidence="1" id="KW-1133">Transmembrane helix</keyword>
<keyword evidence="1" id="KW-0812">Transmembrane</keyword>
<dbReference type="RefSeq" id="WP_116410979.1">
    <property type="nucleotide sequence ID" value="NZ_NBXB01000019.1"/>
</dbReference>
<gene>
    <name evidence="2" type="ORF">B7R22_06565</name>
</gene>
<protein>
    <submittedName>
        <fullName evidence="2">Uncharacterized protein</fullName>
    </submittedName>
</protein>
<dbReference type="EMBL" id="NBXB01000019">
    <property type="protein sequence ID" value="RFA15606.1"/>
    <property type="molecule type" value="Genomic_DNA"/>
</dbReference>
<evidence type="ECO:0000313" key="2">
    <source>
        <dbReference type="EMBL" id="RFA15606.1"/>
    </source>
</evidence>
<evidence type="ECO:0000256" key="1">
    <source>
        <dbReference type="SAM" id="Phobius"/>
    </source>
</evidence>
<sequence length="102" mass="11210">MGESFGPDLVVSIIGAVFGSVLTVAIALVTYLVQRRRSEGQALQSLINEIHHRRALIDHGEPRTVPDAAESDDYRRCTSSVISIRDEIRRTRDAVRPGSLAP</sequence>
<dbReference type="AlphaFoldDB" id="A0A3E0W0C4"/>
<name>A0A3E0W0C4_9MICO</name>